<dbReference type="AlphaFoldDB" id="A0A846YU44"/>
<dbReference type="RefSeq" id="WP_157117151.1">
    <property type="nucleotide sequence ID" value="NZ_JAAXOT010000028.1"/>
</dbReference>
<accession>A0A846YU44</accession>
<keyword evidence="2" id="KW-1185">Reference proteome</keyword>
<protein>
    <submittedName>
        <fullName evidence="1">Uncharacterized protein</fullName>
    </submittedName>
</protein>
<evidence type="ECO:0000313" key="2">
    <source>
        <dbReference type="Proteomes" id="UP000570678"/>
    </source>
</evidence>
<gene>
    <name evidence="1" type="ORF">HGA15_32530</name>
</gene>
<proteinExistence type="predicted"/>
<evidence type="ECO:0000313" key="1">
    <source>
        <dbReference type="EMBL" id="NKY60782.1"/>
    </source>
</evidence>
<name>A0A846YU44_9NOCA</name>
<organism evidence="1 2">
    <name type="scientific">Nocardia flavorosea</name>
    <dbReference type="NCBI Taxonomy" id="53429"/>
    <lineage>
        <taxon>Bacteria</taxon>
        <taxon>Bacillati</taxon>
        <taxon>Actinomycetota</taxon>
        <taxon>Actinomycetes</taxon>
        <taxon>Mycobacteriales</taxon>
        <taxon>Nocardiaceae</taxon>
        <taxon>Nocardia</taxon>
    </lineage>
</organism>
<dbReference type="EMBL" id="JAAXOT010000028">
    <property type="protein sequence ID" value="NKY60782.1"/>
    <property type="molecule type" value="Genomic_DNA"/>
</dbReference>
<sequence>MSDQPPLCQKCYEQPAGEGRMLCPDCRERISGRAQDPYGAWFEEARAAGS</sequence>
<dbReference type="Proteomes" id="UP000570678">
    <property type="component" value="Unassembled WGS sequence"/>
</dbReference>
<dbReference type="SUPFAM" id="SSF57850">
    <property type="entry name" value="RING/U-box"/>
    <property type="match status" value="1"/>
</dbReference>
<reference evidence="1 2" key="1">
    <citation type="submission" date="2020-04" db="EMBL/GenBank/DDBJ databases">
        <title>MicrobeNet Type strains.</title>
        <authorList>
            <person name="Nicholson A.C."/>
        </authorList>
    </citation>
    <scope>NUCLEOTIDE SEQUENCE [LARGE SCALE GENOMIC DNA]</scope>
    <source>
        <strain evidence="1 2">JCM 3332</strain>
    </source>
</reference>
<comment type="caution">
    <text evidence="1">The sequence shown here is derived from an EMBL/GenBank/DDBJ whole genome shotgun (WGS) entry which is preliminary data.</text>
</comment>